<dbReference type="KEGG" id="ftj:FTUN_0766"/>
<keyword evidence="3" id="KW-1185">Reference proteome</keyword>
<evidence type="ECO:0000313" key="2">
    <source>
        <dbReference type="EMBL" id="QJW93261.1"/>
    </source>
</evidence>
<protein>
    <submittedName>
        <fullName evidence="2">Uncharacterized protein</fullName>
    </submittedName>
</protein>
<evidence type="ECO:0000313" key="3">
    <source>
        <dbReference type="Proteomes" id="UP000503447"/>
    </source>
</evidence>
<organism evidence="2 3">
    <name type="scientific">Frigoriglobus tundricola</name>
    <dbReference type="NCBI Taxonomy" id="2774151"/>
    <lineage>
        <taxon>Bacteria</taxon>
        <taxon>Pseudomonadati</taxon>
        <taxon>Planctomycetota</taxon>
        <taxon>Planctomycetia</taxon>
        <taxon>Gemmatales</taxon>
        <taxon>Gemmataceae</taxon>
        <taxon>Frigoriglobus</taxon>
    </lineage>
</organism>
<sequence length="171" mass="17496">MAKKPSKSDELAAAIHSASQPEKPATPAPAPATSGFTPPDNFAGFIKEVVTKIGHKSGKADVLAGITAQHGAEAAKWAEEKSGLSVAINNANKAAGFSGDDASPRKASAPSSSGEPTLADLMHAQDTLYTLGMGAEQLLKLVAELKSFGDLNTLEACLTAIIKIQTSGRAK</sequence>
<feature type="compositionally biased region" description="Basic and acidic residues" evidence="1">
    <location>
        <begin position="1"/>
        <end position="10"/>
    </location>
</feature>
<proteinExistence type="predicted"/>
<reference evidence="3" key="1">
    <citation type="submission" date="2020-05" db="EMBL/GenBank/DDBJ databases">
        <title>Frigoriglobus tundricola gen. nov., sp. nov., a psychrotolerant cellulolytic planctomycete of the family Gemmataceae with two divergent copies of 16S rRNA gene.</title>
        <authorList>
            <person name="Kulichevskaya I.S."/>
            <person name="Ivanova A.A."/>
            <person name="Naumoff D.G."/>
            <person name="Beletsky A.V."/>
            <person name="Rijpstra W.I.C."/>
            <person name="Sinninghe Damste J.S."/>
            <person name="Mardanov A.V."/>
            <person name="Ravin N.V."/>
            <person name="Dedysh S.N."/>
        </authorList>
    </citation>
    <scope>NUCLEOTIDE SEQUENCE [LARGE SCALE GENOMIC DNA]</scope>
    <source>
        <strain evidence="3">PL17</strain>
    </source>
</reference>
<feature type="region of interest" description="Disordered" evidence="1">
    <location>
        <begin position="1"/>
        <end position="39"/>
    </location>
</feature>
<gene>
    <name evidence="2" type="ORF">FTUN_0766</name>
</gene>
<evidence type="ECO:0000256" key="1">
    <source>
        <dbReference type="SAM" id="MobiDB-lite"/>
    </source>
</evidence>
<name>A0A6M5YIV5_9BACT</name>
<accession>A0A6M5YIV5</accession>
<dbReference type="Proteomes" id="UP000503447">
    <property type="component" value="Chromosome"/>
</dbReference>
<dbReference type="RefSeq" id="WP_171469488.1">
    <property type="nucleotide sequence ID" value="NZ_CP053452.2"/>
</dbReference>
<feature type="region of interest" description="Disordered" evidence="1">
    <location>
        <begin position="95"/>
        <end position="117"/>
    </location>
</feature>
<dbReference type="EMBL" id="CP053452">
    <property type="protein sequence ID" value="QJW93261.1"/>
    <property type="molecule type" value="Genomic_DNA"/>
</dbReference>
<dbReference type="AlphaFoldDB" id="A0A6M5YIV5"/>